<keyword evidence="3" id="KW-1185">Reference proteome</keyword>
<dbReference type="AlphaFoldDB" id="A0A371D257"/>
<gene>
    <name evidence="2" type="ORF">OH76DRAFT_821190</name>
</gene>
<dbReference type="Proteomes" id="UP000256964">
    <property type="component" value="Unassembled WGS sequence"/>
</dbReference>
<sequence>MHHLRSIHPSRQLQRRRLHSAGRQPSSLVLGGTGNGMYWQIVRGPWKTLDRIDHSRSQSHKPLTTAGGPTSTRCHTRLQLPGVSPGLPLCIRPAPRRYTAVFSSSDAQHQAVHILKYGKLQDHGRWRTQLARHAAERLNILRRTLLHAHTRSVRLLIYQKRVVRLYKQSTPRFVPLCSRPVSALGHTAHAQNRMLAGSMSGSAPSSIPCIGSCSSKAVGNACPVRTYSPLRLSQLLPGVGGVLRLLRVHVSQRN</sequence>
<proteinExistence type="predicted"/>
<organism evidence="2 3">
    <name type="scientific">Lentinus brumalis</name>
    <dbReference type="NCBI Taxonomy" id="2498619"/>
    <lineage>
        <taxon>Eukaryota</taxon>
        <taxon>Fungi</taxon>
        <taxon>Dikarya</taxon>
        <taxon>Basidiomycota</taxon>
        <taxon>Agaricomycotina</taxon>
        <taxon>Agaricomycetes</taxon>
        <taxon>Polyporales</taxon>
        <taxon>Polyporaceae</taxon>
        <taxon>Lentinus</taxon>
    </lineage>
</organism>
<feature type="region of interest" description="Disordered" evidence="1">
    <location>
        <begin position="53"/>
        <end position="73"/>
    </location>
</feature>
<evidence type="ECO:0000313" key="2">
    <source>
        <dbReference type="EMBL" id="RDX46601.1"/>
    </source>
</evidence>
<protein>
    <submittedName>
        <fullName evidence="2">Uncharacterized protein</fullName>
    </submittedName>
</protein>
<evidence type="ECO:0000313" key="3">
    <source>
        <dbReference type="Proteomes" id="UP000256964"/>
    </source>
</evidence>
<accession>A0A371D257</accession>
<name>A0A371D257_9APHY</name>
<evidence type="ECO:0000256" key="1">
    <source>
        <dbReference type="SAM" id="MobiDB-lite"/>
    </source>
</evidence>
<feature type="compositionally biased region" description="Basic residues" evidence="1">
    <location>
        <begin position="1"/>
        <end position="20"/>
    </location>
</feature>
<dbReference type="EMBL" id="KZ857425">
    <property type="protein sequence ID" value="RDX46601.1"/>
    <property type="molecule type" value="Genomic_DNA"/>
</dbReference>
<reference evidence="2 3" key="1">
    <citation type="journal article" date="2018" name="Biotechnol. Biofuels">
        <title>Integrative visual omics of the white-rot fungus Polyporus brumalis exposes the biotechnological potential of its oxidative enzymes for delignifying raw plant biomass.</title>
        <authorList>
            <person name="Miyauchi S."/>
            <person name="Rancon A."/>
            <person name="Drula E."/>
            <person name="Hage H."/>
            <person name="Chaduli D."/>
            <person name="Favel A."/>
            <person name="Grisel S."/>
            <person name="Henrissat B."/>
            <person name="Herpoel-Gimbert I."/>
            <person name="Ruiz-Duenas F.J."/>
            <person name="Chevret D."/>
            <person name="Hainaut M."/>
            <person name="Lin J."/>
            <person name="Wang M."/>
            <person name="Pangilinan J."/>
            <person name="Lipzen A."/>
            <person name="Lesage-Meessen L."/>
            <person name="Navarro D."/>
            <person name="Riley R."/>
            <person name="Grigoriev I.V."/>
            <person name="Zhou S."/>
            <person name="Raouche S."/>
            <person name="Rosso M.N."/>
        </authorList>
    </citation>
    <scope>NUCLEOTIDE SEQUENCE [LARGE SCALE GENOMIC DNA]</scope>
    <source>
        <strain evidence="2 3">BRFM 1820</strain>
    </source>
</reference>
<feature type="region of interest" description="Disordered" evidence="1">
    <location>
        <begin position="1"/>
        <end position="29"/>
    </location>
</feature>